<accession>A0AAV3NIB2</accession>
<organism evidence="1 2">
    <name type="scientific">Lithospermum erythrorhizon</name>
    <name type="common">Purple gromwell</name>
    <name type="synonym">Lithospermum officinale var. erythrorhizon</name>
    <dbReference type="NCBI Taxonomy" id="34254"/>
    <lineage>
        <taxon>Eukaryota</taxon>
        <taxon>Viridiplantae</taxon>
        <taxon>Streptophyta</taxon>
        <taxon>Embryophyta</taxon>
        <taxon>Tracheophyta</taxon>
        <taxon>Spermatophyta</taxon>
        <taxon>Magnoliopsida</taxon>
        <taxon>eudicotyledons</taxon>
        <taxon>Gunneridae</taxon>
        <taxon>Pentapetalae</taxon>
        <taxon>asterids</taxon>
        <taxon>lamiids</taxon>
        <taxon>Boraginales</taxon>
        <taxon>Boraginaceae</taxon>
        <taxon>Boraginoideae</taxon>
        <taxon>Lithospermeae</taxon>
        <taxon>Lithospermum</taxon>
    </lineage>
</organism>
<dbReference type="AlphaFoldDB" id="A0AAV3NIB2"/>
<comment type="caution">
    <text evidence="1">The sequence shown here is derived from an EMBL/GenBank/DDBJ whole genome shotgun (WGS) entry which is preliminary data.</text>
</comment>
<proteinExistence type="predicted"/>
<reference evidence="1 2" key="1">
    <citation type="submission" date="2024-01" db="EMBL/GenBank/DDBJ databases">
        <title>The complete chloroplast genome sequence of Lithospermum erythrorhizon: insights into the phylogenetic relationship among Boraginaceae species and the maternal lineages of purple gromwells.</title>
        <authorList>
            <person name="Okada T."/>
            <person name="Watanabe K."/>
        </authorList>
    </citation>
    <scope>NUCLEOTIDE SEQUENCE [LARGE SCALE GENOMIC DNA]</scope>
</reference>
<evidence type="ECO:0000313" key="1">
    <source>
        <dbReference type="EMBL" id="GAA0139102.1"/>
    </source>
</evidence>
<sequence length="81" mass="9356">MFRPRALQLFLRTRHHSQSTVSSLLWLFNNHICMIGFFCLSSLIAKKDQEGASSIAMKSLRFRPFGSRCIRAIKFCNNCIC</sequence>
<keyword evidence="2" id="KW-1185">Reference proteome</keyword>
<evidence type="ECO:0000313" key="2">
    <source>
        <dbReference type="Proteomes" id="UP001454036"/>
    </source>
</evidence>
<name>A0AAV3NIB2_LITER</name>
<gene>
    <name evidence="1" type="ORF">LIER_00717</name>
</gene>
<protein>
    <submittedName>
        <fullName evidence="1">Uncharacterized protein</fullName>
    </submittedName>
</protein>
<dbReference type="Proteomes" id="UP001454036">
    <property type="component" value="Unassembled WGS sequence"/>
</dbReference>
<dbReference type="EMBL" id="BAABME010000058">
    <property type="protein sequence ID" value="GAA0139102.1"/>
    <property type="molecule type" value="Genomic_DNA"/>
</dbReference>